<dbReference type="AlphaFoldDB" id="A0A5E7KDC5"/>
<accession>A0A5E7KDC5</accession>
<proteinExistence type="predicted"/>
<protein>
    <submittedName>
        <fullName evidence="1">Uncharacterized protein</fullName>
    </submittedName>
</protein>
<evidence type="ECO:0000313" key="1">
    <source>
        <dbReference type="EMBL" id="VVO99891.1"/>
    </source>
</evidence>
<name>A0A5E7KDC5_PSEFL</name>
<dbReference type="EMBL" id="CABVIC010000002">
    <property type="protein sequence ID" value="VVO99891.1"/>
    <property type="molecule type" value="Genomic_DNA"/>
</dbReference>
<evidence type="ECO:0000313" key="2">
    <source>
        <dbReference type="Proteomes" id="UP000326067"/>
    </source>
</evidence>
<sequence length="90" mass="10368">MPLEKAKIFVHLHTGRFQLPSLALSRSDDGSRIKMEKVFHKLIRVLSFNAVWREVTGGEIFQVERHYYIGTASDSGRQNMAVVLIRQRQA</sequence>
<dbReference type="Proteomes" id="UP000326067">
    <property type="component" value="Unassembled WGS sequence"/>
</dbReference>
<reference evidence="1 2" key="1">
    <citation type="submission" date="2019-09" db="EMBL/GenBank/DDBJ databases">
        <authorList>
            <person name="Chandra G."/>
            <person name="Truman W A."/>
        </authorList>
    </citation>
    <scope>NUCLEOTIDE SEQUENCE [LARGE SCALE GENOMIC DNA]</scope>
    <source>
        <strain evidence="1">PS847</strain>
    </source>
</reference>
<organism evidence="1 2">
    <name type="scientific">Pseudomonas fluorescens</name>
    <dbReference type="NCBI Taxonomy" id="294"/>
    <lineage>
        <taxon>Bacteria</taxon>
        <taxon>Pseudomonadati</taxon>
        <taxon>Pseudomonadota</taxon>
        <taxon>Gammaproteobacteria</taxon>
        <taxon>Pseudomonadales</taxon>
        <taxon>Pseudomonadaceae</taxon>
        <taxon>Pseudomonas</taxon>
    </lineage>
</organism>
<gene>
    <name evidence="1" type="ORF">PS847_02774</name>
</gene>